<dbReference type="EMBL" id="JBBCAQ010000017">
    <property type="protein sequence ID" value="KAK7597813.1"/>
    <property type="molecule type" value="Genomic_DNA"/>
</dbReference>
<evidence type="ECO:0000313" key="1">
    <source>
        <dbReference type="EMBL" id="KAK7597813.1"/>
    </source>
</evidence>
<accession>A0AAN9Y713</accession>
<evidence type="ECO:0000313" key="2">
    <source>
        <dbReference type="Proteomes" id="UP001367676"/>
    </source>
</evidence>
<reference evidence="1 2" key="1">
    <citation type="submission" date="2024-03" db="EMBL/GenBank/DDBJ databases">
        <title>Adaptation during the transition from Ophiocordyceps entomopathogen to insect associate is accompanied by gene loss and intensified selection.</title>
        <authorList>
            <person name="Ward C.M."/>
            <person name="Onetto C.A."/>
            <person name="Borneman A.R."/>
        </authorList>
    </citation>
    <scope>NUCLEOTIDE SEQUENCE [LARGE SCALE GENOMIC DNA]</scope>
    <source>
        <strain evidence="1">AWRI1</strain>
        <tissue evidence="1">Single Adult Female</tissue>
    </source>
</reference>
<dbReference type="Proteomes" id="UP001367676">
    <property type="component" value="Unassembled WGS sequence"/>
</dbReference>
<dbReference type="AlphaFoldDB" id="A0AAN9Y713"/>
<proteinExistence type="predicted"/>
<organism evidence="1 2">
    <name type="scientific">Parthenolecanium corni</name>
    <dbReference type="NCBI Taxonomy" id="536013"/>
    <lineage>
        <taxon>Eukaryota</taxon>
        <taxon>Metazoa</taxon>
        <taxon>Ecdysozoa</taxon>
        <taxon>Arthropoda</taxon>
        <taxon>Hexapoda</taxon>
        <taxon>Insecta</taxon>
        <taxon>Pterygota</taxon>
        <taxon>Neoptera</taxon>
        <taxon>Paraneoptera</taxon>
        <taxon>Hemiptera</taxon>
        <taxon>Sternorrhyncha</taxon>
        <taxon>Coccoidea</taxon>
        <taxon>Coccidae</taxon>
        <taxon>Parthenolecanium</taxon>
    </lineage>
</organism>
<protein>
    <submittedName>
        <fullName evidence="1">Uncharacterized protein</fullName>
    </submittedName>
</protein>
<gene>
    <name evidence="1" type="ORF">V9T40_010038</name>
</gene>
<name>A0AAN9Y713_9HEMI</name>
<sequence length="186" mass="21574">MVQAEYINASSKYIPLSQEVLEEQYMNTRQTIDTLAQESPEYIHLIETKDDVSELSNMLQLHLCASILSSPTYRIDRLEYSSDWVNNEDNLVVAEKPLTFKNEKYEKASGNTIARCIICKGFENADDEDSNTTNLCLTRSYNDKKSIYVSKEEDRSYILSKYFINVPTLMKAYESYENTRVSKNHM</sequence>
<comment type="caution">
    <text evidence="1">The sequence shown here is derived from an EMBL/GenBank/DDBJ whole genome shotgun (WGS) entry which is preliminary data.</text>
</comment>
<keyword evidence="2" id="KW-1185">Reference proteome</keyword>